<comment type="caution">
    <text evidence="2">The sequence shown here is derived from an EMBL/GenBank/DDBJ whole genome shotgun (WGS) entry which is preliminary data.</text>
</comment>
<keyword evidence="1" id="KW-0732">Signal</keyword>
<dbReference type="AlphaFoldDB" id="A0A9X3FAU3"/>
<proteinExistence type="predicted"/>
<evidence type="ECO:0000313" key="2">
    <source>
        <dbReference type="EMBL" id="MCY1719123.1"/>
    </source>
</evidence>
<gene>
    <name evidence="2" type="ORF">OU798_02135</name>
</gene>
<feature type="chain" id="PRO_5040779099" evidence="1">
    <location>
        <begin position="20"/>
        <end position="509"/>
    </location>
</feature>
<dbReference type="EMBL" id="JAPOHD010000005">
    <property type="protein sequence ID" value="MCY1719123.1"/>
    <property type="molecule type" value="Genomic_DNA"/>
</dbReference>
<dbReference type="Gene3D" id="1.25.40.390">
    <property type="match status" value="1"/>
</dbReference>
<dbReference type="RefSeq" id="WP_343331459.1">
    <property type="nucleotide sequence ID" value="NZ_JAPOHD010000005.1"/>
</dbReference>
<evidence type="ECO:0000313" key="3">
    <source>
        <dbReference type="Proteomes" id="UP001145087"/>
    </source>
</evidence>
<protein>
    <submittedName>
        <fullName evidence="2">SusD/RagB family nutrient-binding outer membrane lipoprotein</fullName>
    </submittedName>
</protein>
<keyword evidence="3" id="KW-1185">Reference proteome</keyword>
<dbReference type="InterPro" id="IPR011990">
    <property type="entry name" value="TPR-like_helical_dom_sf"/>
</dbReference>
<dbReference type="Proteomes" id="UP001145087">
    <property type="component" value="Unassembled WGS sequence"/>
</dbReference>
<dbReference type="PROSITE" id="PS51257">
    <property type="entry name" value="PROKAR_LIPOPROTEIN"/>
    <property type="match status" value="1"/>
</dbReference>
<feature type="signal peptide" evidence="1">
    <location>
        <begin position="1"/>
        <end position="19"/>
    </location>
</feature>
<dbReference type="Pfam" id="PF12771">
    <property type="entry name" value="SusD-like_2"/>
    <property type="match status" value="1"/>
</dbReference>
<dbReference type="InterPro" id="IPR041662">
    <property type="entry name" value="SusD-like_2"/>
</dbReference>
<keyword evidence="2" id="KW-0449">Lipoprotein</keyword>
<evidence type="ECO:0000256" key="1">
    <source>
        <dbReference type="SAM" id="SignalP"/>
    </source>
</evidence>
<name>A0A9X3FAU3_9BACT</name>
<accession>A0A9X3FAU3</accession>
<dbReference type="SUPFAM" id="SSF48452">
    <property type="entry name" value="TPR-like"/>
    <property type="match status" value="1"/>
</dbReference>
<organism evidence="2 3">
    <name type="scientific">Draconibacterium aestuarii</name>
    <dbReference type="NCBI Taxonomy" id="2998507"/>
    <lineage>
        <taxon>Bacteria</taxon>
        <taxon>Pseudomonadati</taxon>
        <taxon>Bacteroidota</taxon>
        <taxon>Bacteroidia</taxon>
        <taxon>Marinilabiliales</taxon>
        <taxon>Prolixibacteraceae</taxon>
        <taxon>Draconibacterium</taxon>
    </lineage>
</organism>
<reference evidence="2" key="1">
    <citation type="submission" date="2022-11" db="EMBL/GenBank/DDBJ databases">
        <title>Marilongibacter aestuarii gen. nov., sp. nov., isolated from tidal flat sediment.</title>
        <authorList>
            <person name="Jiayan W."/>
        </authorList>
    </citation>
    <scope>NUCLEOTIDE SEQUENCE</scope>
    <source>
        <strain evidence="2">Z1-6</strain>
    </source>
</reference>
<sequence length="509" mass="58223">MKNLKYILLAIFSLFIAFSCDNFEDINTDPNKTNQVTPSMLATQTLKDTYRFWNPNSADFTSGNLFNKHIAMLETNPNPGQYYYSYWPYGSFGSYTRLTDLKYMSQYAEGSQYESSYKGLELFLKAKYGFSATLDMGDIPYTEAGRASDGITQPKYDKQADVFVSILTDLQQAEAYFSEGVNFDGDIMLGGDVEKWQKLCNAMQLKVIQTISKKATSEQKARFAAVVNAGNLLDGNADNFKLVYSENPNATYPMWNGEERRQFTGVSELVIDALRNFNDYRLFYFAEPARAKIEAGLEESDFNAYVGVPTELSAEQLALNNASGTYSLINKRYVEFMDNDPMLYFTYSEQCFIIAEAIEEGWVSGNAQQYYENGVTAMLEYYMNLPHTADFVHGMPITQDYIDNYFTGAAAYASGGTKEARLHQIWMQRWLIDFFQGNGGNYPQFLRTGYPEYPLDPSTSLNPEDPNVYPQRWMYPTDEQTKNPENYQKAIDEQYNGYDGINQVPWWLK</sequence>